<accession>A0AB38YB96</accession>
<dbReference type="Pfam" id="PF04612">
    <property type="entry name" value="T2SSM"/>
    <property type="match status" value="1"/>
</dbReference>
<dbReference type="InterPro" id="IPR007690">
    <property type="entry name" value="T2SS_GspM"/>
</dbReference>
<dbReference type="InterPro" id="IPR023229">
    <property type="entry name" value="T2SS_M_periplasmic_sf"/>
</dbReference>
<reference evidence="12" key="1">
    <citation type="submission" date="2022-07" db="EMBL/GenBank/DDBJ databases">
        <title>Complete genome sequence of Salinispirillum sp. LH10-3-1 capable of multiple carbohydrate inversion isolated from a soda lake.</title>
        <authorList>
            <person name="Liu J."/>
            <person name="Zhai Y."/>
            <person name="Zhang H."/>
            <person name="Yang H."/>
            <person name="Qu J."/>
            <person name="Li J."/>
        </authorList>
    </citation>
    <scope>NUCLEOTIDE SEQUENCE</scope>
    <source>
        <strain evidence="12">LH 10-3-1</strain>
    </source>
</reference>
<dbReference type="EMBL" id="CP101717">
    <property type="protein sequence ID" value="WLD56645.1"/>
    <property type="molecule type" value="Genomic_DNA"/>
</dbReference>
<dbReference type="PIRSF" id="PIRSF006291">
    <property type="entry name" value="GspM"/>
    <property type="match status" value="1"/>
</dbReference>
<organism evidence="12">
    <name type="scientific">Salinispirillum sp. LH 10-3-1</name>
    <dbReference type="NCBI Taxonomy" id="2952525"/>
    <lineage>
        <taxon>Bacteria</taxon>
        <taxon>Pseudomonadati</taxon>
        <taxon>Pseudomonadota</taxon>
        <taxon>Gammaproteobacteria</taxon>
        <taxon>Oceanospirillales</taxon>
        <taxon>Saccharospirillaceae</taxon>
        <taxon>Salinispirillum</taxon>
    </lineage>
</organism>
<comment type="function">
    <text evidence="10">Inner membrane component of the type II secretion system required for the energy-dependent secretion of extracellular factors such as proteases and toxins from the periplasm.</text>
</comment>
<keyword evidence="4 10" id="KW-1003">Cell membrane</keyword>
<evidence type="ECO:0000256" key="3">
    <source>
        <dbReference type="ARBA" id="ARBA00022448"/>
    </source>
</evidence>
<keyword evidence="9 10" id="KW-0472">Membrane</keyword>
<dbReference type="AlphaFoldDB" id="A0AB38YB96"/>
<feature type="transmembrane region" description="Helical" evidence="11">
    <location>
        <begin position="20"/>
        <end position="40"/>
    </location>
</feature>
<dbReference type="GO" id="GO:0015627">
    <property type="term" value="C:type II protein secretion system complex"/>
    <property type="evidence" value="ECO:0007669"/>
    <property type="project" value="InterPro"/>
</dbReference>
<evidence type="ECO:0000256" key="4">
    <source>
        <dbReference type="ARBA" id="ARBA00022475"/>
    </source>
</evidence>
<comment type="subcellular location">
    <subcellularLocation>
        <location evidence="1">Cell inner membrane</location>
        <topology evidence="1">Single-pass membrane protein</topology>
    </subcellularLocation>
</comment>
<keyword evidence="6 11" id="KW-0812">Transmembrane</keyword>
<sequence>MNQLLQSMRDRWTSYDTNEQLIIGGVGALAIVVFLWLLVIQPVANWREQTARDLQRAEDSLQWLSRAAPRLRQVSLNEGPGAVSQQQSMTNIVSEAARRNNVSLTRFEQSGQNGLRFWLDDQRFDLTLAWLADLELQGIRVDQVTISQTNNPGLVTVRGVFLR</sequence>
<evidence type="ECO:0000256" key="1">
    <source>
        <dbReference type="ARBA" id="ARBA00004377"/>
    </source>
</evidence>
<proteinExistence type="inferred from homology"/>
<evidence type="ECO:0000256" key="6">
    <source>
        <dbReference type="ARBA" id="ARBA00022692"/>
    </source>
</evidence>
<keyword evidence="8 11" id="KW-1133">Transmembrane helix</keyword>
<gene>
    <name evidence="12" type="ORF">NFC81_07825</name>
</gene>
<protein>
    <recommendedName>
        <fullName evidence="10">Type II secretion system protein M</fullName>
        <shortName evidence="10">T2SS protein M</shortName>
    </recommendedName>
    <alternativeName>
        <fullName evidence="10">General secretion pathway protein M</fullName>
    </alternativeName>
</protein>
<evidence type="ECO:0000256" key="5">
    <source>
        <dbReference type="ARBA" id="ARBA00022519"/>
    </source>
</evidence>
<evidence type="ECO:0000313" key="12">
    <source>
        <dbReference type="EMBL" id="WLD56645.1"/>
    </source>
</evidence>
<keyword evidence="5 10" id="KW-0997">Cell inner membrane</keyword>
<evidence type="ECO:0000256" key="10">
    <source>
        <dbReference type="PIRNR" id="PIRNR006291"/>
    </source>
</evidence>
<evidence type="ECO:0000256" key="9">
    <source>
        <dbReference type="ARBA" id="ARBA00023136"/>
    </source>
</evidence>
<dbReference type="SUPFAM" id="SSF103054">
    <property type="entry name" value="General secretion pathway protein M, EpsM"/>
    <property type="match status" value="1"/>
</dbReference>
<name>A0AB38YB96_9GAMM</name>
<dbReference type="GO" id="GO:0015628">
    <property type="term" value="P:protein secretion by the type II secretion system"/>
    <property type="evidence" value="ECO:0007669"/>
    <property type="project" value="InterPro"/>
</dbReference>
<evidence type="ECO:0000256" key="11">
    <source>
        <dbReference type="SAM" id="Phobius"/>
    </source>
</evidence>
<evidence type="ECO:0000256" key="2">
    <source>
        <dbReference type="ARBA" id="ARBA00010637"/>
    </source>
</evidence>
<evidence type="ECO:0000256" key="8">
    <source>
        <dbReference type="ARBA" id="ARBA00022989"/>
    </source>
</evidence>
<evidence type="ECO:0000256" key="7">
    <source>
        <dbReference type="ARBA" id="ARBA00022927"/>
    </source>
</evidence>
<dbReference type="Gene3D" id="3.30.1360.100">
    <property type="entry name" value="General secretion pathway protein M, EpsM"/>
    <property type="match status" value="1"/>
</dbReference>
<comment type="similarity">
    <text evidence="2 10">Belongs to the GSP M family.</text>
</comment>
<dbReference type="GO" id="GO:0005886">
    <property type="term" value="C:plasma membrane"/>
    <property type="evidence" value="ECO:0007669"/>
    <property type="project" value="UniProtKB-SubCell"/>
</dbReference>
<keyword evidence="7 10" id="KW-0653">Protein transport</keyword>
<keyword evidence="3 10" id="KW-0813">Transport</keyword>
<dbReference type="RefSeq" id="WP_304993927.1">
    <property type="nucleotide sequence ID" value="NZ_CP101717.1"/>
</dbReference>